<feature type="region of interest" description="Disordered" evidence="1">
    <location>
        <begin position="508"/>
        <end position="531"/>
    </location>
</feature>
<gene>
    <name evidence="2" type="ORF">PLOB_00044380</name>
</gene>
<feature type="compositionally biased region" description="Basic and acidic residues" evidence="1">
    <location>
        <begin position="1507"/>
        <end position="1525"/>
    </location>
</feature>
<feature type="region of interest" description="Disordered" evidence="1">
    <location>
        <begin position="1141"/>
        <end position="1185"/>
    </location>
</feature>
<evidence type="ECO:0000256" key="1">
    <source>
        <dbReference type="SAM" id="MobiDB-lite"/>
    </source>
</evidence>
<protein>
    <submittedName>
        <fullName evidence="2">Uncharacterized protein</fullName>
    </submittedName>
</protein>
<feature type="region of interest" description="Disordered" evidence="1">
    <location>
        <begin position="157"/>
        <end position="212"/>
    </location>
</feature>
<dbReference type="EMBL" id="CALNXK010000075">
    <property type="protein sequence ID" value="CAH3145147.1"/>
    <property type="molecule type" value="Genomic_DNA"/>
</dbReference>
<proteinExistence type="predicted"/>
<feature type="compositionally biased region" description="Basic and acidic residues" evidence="1">
    <location>
        <begin position="998"/>
        <end position="1058"/>
    </location>
</feature>
<feature type="compositionally biased region" description="Basic and acidic residues" evidence="1">
    <location>
        <begin position="1324"/>
        <end position="1335"/>
    </location>
</feature>
<feature type="compositionally biased region" description="Basic and acidic residues" evidence="1">
    <location>
        <begin position="521"/>
        <end position="530"/>
    </location>
</feature>
<feature type="region of interest" description="Disordered" evidence="1">
    <location>
        <begin position="935"/>
        <end position="1072"/>
    </location>
</feature>
<organism evidence="2 3">
    <name type="scientific">Porites lobata</name>
    <dbReference type="NCBI Taxonomy" id="104759"/>
    <lineage>
        <taxon>Eukaryota</taxon>
        <taxon>Metazoa</taxon>
        <taxon>Cnidaria</taxon>
        <taxon>Anthozoa</taxon>
        <taxon>Hexacorallia</taxon>
        <taxon>Scleractinia</taxon>
        <taxon>Fungiina</taxon>
        <taxon>Poritidae</taxon>
        <taxon>Porites</taxon>
    </lineage>
</organism>
<feature type="region of interest" description="Disordered" evidence="1">
    <location>
        <begin position="83"/>
        <end position="109"/>
    </location>
</feature>
<feature type="compositionally biased region" description="Basic and acidic residues" evidence="1">
    <location>
        <begin position="935"/>
        <end position="946"/>
    </location>
</feature>
<feature type="region of interest" description="Disordered" evidence="1">
    <location>
        <begin position="1501"/>
        <end position="1533"/>
    </location>
</feature>
<feature type="compositionally biased region" description="Polar residues" evidence="1">
    <location>
        <begin position="157"/>
        <end position="184"/>
    </location>
</feature>
<feature type="compositionally biased region" description="Basic residues" evidence="1">
    <location>
        <begin position="947"/>
        <end position="957"/>
    </location>
</feature>
<feature type="compositionally biased region" description="Basic and acidic residues" evidence="1">
    <location>
        <begin position="958"/>
        <end position="979"/>
    </location>
</feature>
<feature type="compositionally biased region" description="Acidic residues" evidence="1">
    <location>
        <begin position="196"/>
        <end position="212"/>
    </location>
</feature>
<feature type="compositionally biased region" description="Low complexity" evidence="1">
    <location>
        <begin position="185"/>
        <end position="195"/>
    </location>
</feature>
<accession>A0ABN8PN78</accession>
<feature type="region of interest" description="Disordered" evidence="1">
    <location>
        <begin position="1361"/>
        <end position="1385"/>
    </location>
</feature>
<feature type="region of interest" description="Disordered" evidence="1">
    <location>
        <begin position="1307"/>
        <end position="1344"/>
    </location>
</feature>
<keyword evidence="3" id="KW-1185">Reference proteome</keyword>
<dbReference type="Proteomes" id="UP001159405">
    <property type="component" value="Unassembled WGS sequence"/>
</dbReference>
<evidence type="ECO:0000313" key="2">
    <source>
        <dbReference type="EMBL" id="CAH3145147.1"/>
    </source>
</evidence>
<feature type="region of interest" description="Disordered" evidence="1">
    <location>
        <begin position="26"/>
        <end position="59"/>
    </location>
</feature>
<feature type="compositionally biased region" description="Basic residues" evidence="1">
    <location>
        <begin position="980"/>
        <end position="997"/>
    </location>
</feature>
<sequence length="1601" mass="187068">MASNEKDDFENDWTFVDREGKVDIEPRKNSVSYSKPLQAKDEILVSPTEVPDKDDSEGEAEFEVLTGFQCHPPSIEELASTQDLQRVESNEQSAENSDIYGEKSEDQRVPVQQNGCQCAADDGIMIISNHFCRNDETDSTSNDDDVDIPVNLQCEQDCTQENRPSSCAITATTDGWENPPQLSESGSYSFPSDSNSSEEDNDIEPIPEEDSSQDFVELGHDADSLDSMVDSKNSLFSFDSDLFNPSDLDEDVCKGEDDTADIVKLSEAGESLKESDQNEGESTDITEDLHVTTDNCSYVSFDLPTLFLLLGITTALGFSIGYGLSVYISSQALEVTGNVKRPGPKTASLPLTSDSMEPLDEVSRDFLDQLTMWKVEDRLDSQRDPEPENDLGDLFDTKALHEKLQQKHFRLTSLHESVKQRLRMSRVMSWYWRLKYEEEKSKKEGGGKWNKALQEQLEHMEQLYLHEKHTADLWRRMNENAKLRRAVANGIKFDKYWKDFLNRWKKSEDRGPVNESQKLTHPSEVDKNPEEELSAIKAKELEQNERSSSRVHDNMWREFRDRWTKDLRLKGRKKEISSVSTKCASDDPEEKNYLLRLSGKGSVTKVSQETKISPWYTPIFMEGLVKRSVEDASKNHDHEDDKVVTPLIKHNVENQDNGEEKAKEFTKGPQFDNPLFPRESVSWFHDKTPRSLKADSAEQLRMPADRLPLTETYVQGFWCPKRAGEAEKVSRYVLGNAISSLKKVKTEKRRVSDRGRINGEKDTAAQSFGALKATKVYRKDEANVQLQRLLTEQKKMLRNLSKDRGEEIRKHRIQRRELKKKEKKAKLRVEEADRYLLKLKQERRGLEIEKKKLRRSWKALARSKKKLSVEREIHEKDKQGLEKFIAALKQEKQKLKKLKTRLKKMKELLAKQSELLKLKKKTLDANKKKEVERLRSEITQEKDKLRKQQKVLKSLKKAVKEKYKKWSRELRQMKTEKEKQRRKREQAKKRKKAKKKGERAETEQQQKQEYESVVREQAKYDKEKRRRKGEASETENEKMTKENWKKSDDHTSGKEGEQSRGSQAKTEGCHREAFFRQQLEKVKEWLSRVREKTLERQQKTFSQMENLKQWLSGVHKKTFKKAEEFHWRTLFMPSIFGANRGAETPTRNAGEQDKFQGKELQNDKTSEDNEENSRSNVEARQDHPRKLSYWEAGKKELQKLMFGIEQREFERKENEKREVTVRNSELARVSEDRALAGFLNLTLDIDLVKTLLKGLERKDKTTSDNVRAADSRSFIIISKESDDIRSSGDSSDVLKKKMMGKNLKCAKGHPWMLQGPTETGLSQEQDKDWTRKETPEGPIPPEGIRLSSKEWYEKRHKVKTRRQEEVGAQGPVLSDVRSGDARDRHRGYAQDKVCISDDTEKEESIPPPDWVFQRARERAKERADQWSVPWYDLRAQNRNSQRSKDEHNTQFPCGHHWEPQDEPASFSWYDQRAQERCYQRNTDTHDTQFLTDRKFKHRNEQRSVPWYDRRAQERDQQRSSDKHETQFPCGQKQKRGQNWFFERASDRAHQRSNYVPWYFRRADGRQSQRREELDPWLVGSGHYRDHFRDWMPQGPSMDEHC</sequence>
<evidence type="ECO:0000313" key="3">
    <source>
        <dbReference type="Proteomes" id="UP001159405"/>
    </source>
</evidence>
<feature type="compositionally biased region" description="Basic and acidic residues" evidence="1">
    <location>
        <begin position="1150"/>
        <end position="1185"/>
    </location>
</feature>
<comment type="caution">
    <text evidence="2">The sequence shown here is derived from an EMBL/GenBank/DDBJ whole genome shotgun (WGS) entry which is preliminary data.</text>
</comment>
<reference evidence="2 3" key="1">
    <citation type="submission" date="2022-05" db="EMBL/GenBank/DDBJ databases">
        <authorList>
            <consortium name="Genoscope - CEA"/>
            <person name="William W."/>
        </authorList>
    </citation>
    <scope>NUCLEOTIDE SEQUENCE [LARGE SCALE GENOMIC DNA]</scope>
</reference>
<feature type="region of interest" description="Disordered" evidence="1">
    <location>
        <begin position="1437"/>
        <end position="1458"/>
    </location>
</feature>
<name>A0ABN8PN78_9CNID</name>